<reference evidence="6" key="1">
    <citation type="submission" date="2025-08" db="UniProtKB">
        <authorList>
            <consortium name="Ensembl"/>
        </authorList>
    </citation>
    <scope>IDENTIFICATION</scope>
</reference>
<dbReference type="SUPFAM" id="SSF57667">
    <property type="entry name" value="beta-beta-alpha zinc fingers"/>
    <property type="match status" value="1"/>
</dbReference>
<dbReference type="InterPro" id="IPR022776">
    <property type="entry name" value="TRM13/UPF0224_CHHC_Znf_dom"/>
</dbReference>
<feature type="region of interest" description="Disordered" evidence="4">
    <location>
        <begin position="199"/>
        <end position="225"/>
    </location>
</feature>
<organism evidence="6 7">
    <name type="scientific">Monopterus albus</name>
    <name type="common">Swamp eel</name>
    <dbReference type="NCBI Taxonomy" id="43700"/>
    <lineage>
        <taxon>Eukaryota</taxon>
        <taxon>Metazoa</taxon>
        <taxon>Chordata</taxon>
        <taxon>Craniata</taxon>
        <taxon>Vertebrata</taxon>
        <taxon>Euteleostomi</taxon>
        <taxon>Actinopterygii</taxon>
        <taxon>Neopterygii</taxon>
        <taxon>Teleostei</taxon>
        <taxon>Neoteleostei</taxon>
        <taxon>Acanthomorphata</taxon>
        <taxon>Anabantaria</taxon>
        <taxon>Synbranchiformes</taxon>
        <taxon>Synbranchidae</taxon>
        <taxon>Monopterus</taxon>
    </lineage>
</organism>
<keyword evidence="7" id="KW-1185">Reference proteome</keyword>
<evidence type="ECO:0000256" key="4">
    <source>
        <dbReference type="SAM" id="MobiDB-lite"/>
    </source>
</evidence>
<dbReference type="GO" id="GO:0008270">
    <property type="term" value="F:zinc ion binding"/>
    <property type="evidence" value="ECO:0007669"/>
    <property type="project" value="UniProtKB-KW"/>
</dbReference>
<dbReference type="InterPro" id="IPR051591">
    <property type="entry name" value="UPF0224_FAM112_RNA_Proc"/>
</dbReference>
<evidence type="ECO:0000259" key="5">
    <source>
        <dbReference type="PROSITE" id="PS51800"/>
    </source>
</evidence>
<dbReference type="AlphaFoldDB" id="A0A3Q3JDV0"/>
<dbReference type="Ensembl" id="ENSMALT00000017724.1">
    <property type="protein sequence ID" value="ENSMALP00000017383.1"/>
    <property type="gene ID" value="ENSMALG00000012111.1"/>
</dbReference>
<dbReference type="RefSeq" id="XP_020475145.1">
    <property type="nucleotide sequence ID" value="XM_020619489.1"/>
</dbReference>
<dbReference type="GeneID" id="109971333"/>
<dbReference type="OrthoDB" id="10069248at2759"/>
<keyword evidence="2" id="KW-0863">Zinc-finger</keyword>
<reference evidence="6" key="2">
    <citation type="submission" date="2025-09" db="UniProtKB">
        <authorList>
            <consortium name="Ensembl"/>
        </authorList>
    </citation>
    <scope>IDENTIFICATION</scope>
</reference>
<proteinExistence type="predicted"/>
<dbReference type="Proteomes" id="UP000261600">
    <property type="component" value="Unplaced"/>
</dbReference>
<keyword evidence="3" id="KW-0862">Zinc</keyword>
<keyword evidence="1" id="KW-0479">Metal-binding</keyword>
<evidence type="ECO:0000256" key="3">
    <source>
        <dbReference type="ARBA" id="ARBA00022833"/>
    </source>
</evidence>
<dbReference type="PROSITE" id="PS51800">
    <property type="entry name" value="ZF_CHHC_U11_48K"/>
    <property type="match status" value="2"/>
</dbReference>
<name>A0A3Q3JDV0_MONAL</name>
<dbReference type="CTD" id="121355"/>
<protein>
    <recommendedName>
        <fullName evidence="5">CHHC U11-48K-type domain-containing protein</fullName>
    </recommendedName>
</protein>
<dbReference type="PANTHER" id="PTHR21402:SF5">
    <property type="entry name" value="GAMETOCYTE SPECIFIC FACTOR 1"/>
    <property type="match status" value="1"/>
</dbReference>
<evidence type="ECO:0000256" key="2">
    <source>
        <dbReference type="ARBA" id="ARBA00022771"/>
    </source>
</evidence>
<dbReference type="PANTHER" id="PTHR21402">
    <property type="entry name" value="GAMETOCYTE SPECIFIC FACTOR 1-RELATED"/>
    <property type="match status" value="1"/>
</dbReference>
<dbReference type="Pfam" id="PF05253">
    <property type="entry name" value="zf-U11-48K"/>
    <property type="match status" value="2"/>
</dbReference>
<dbReference type="KEGG" id="malb:109971333"/>
<evidence type="ECO:0000313" key="7">
    <source>
        <dbReference type="Proteomes" id="UP000261600"/>
    </source>
</evidence>
<feature type="domain" description="CHHC U11-48K-type" evidence="5">
    <location>
        <begin position="119"/>
        <end position="146"/>
    </location>
</feature>
<dbReference type="InterPro" id="IPR036236">
    <property type="entry name" value="Znf_C2H2_sf"/>
</dbReference>
<sequence length="225" mass="25800">MKRPVQKLLLHNDVNTTFFMNDLPAELDSHSQIDNLIDYAASETMANRITFGTTSSPCRIAAEKMGREQLEEDADQKVRWDPDKLSQCPFDKSHQIRACRLPYHLIKCRKNHPKLAIELKTCPYNACHLVPKHELKNHVAACEDRVSVDKDDEGSVPRQQQVPVSTWVMPNMTEDWDQEADVNAAPFVWGRNTLLTPKLETRPENNLGPNVRPPNTLPWSEFKHP</sequence>
<evidence type="ECO:0000313" key="6">
    <source>
        <dbReference type="Ensembl" id="ENSMALP00000017383.1"/>
    </source>
</evidence>
<evidence type="ECO:0000256" key="1">
    <source>
        <dbReference type="ARBA" id="ARBA00022723"/>
    </source>
</evidence>
<accession>A0A3Q3JDV0</accession>
<feature type="domain" description="CHHC U11-48K-type" evidence="5">
    <location>
        <begin position="85"/>
        <end position="112"/>
    </location>
</feature>